<dbReference type="OrthoDB" id="286301at2759"/>
<dbReference type="PANTHER" id="PTHR32077">
    <property type="entry name" value="FASCICLIN-LIKE ARABINOGALACTAN PROTEIN"/>
    <property type="match status" value="1"/>
</dbReference>
<evidence type="ECO:0000256" key="1">
    <source>
        <dbReference type="ARBA" id="ARBA00004609"/>
    </source>
</evidence>
<dbReference type="InterPro" id="IPR000782">
    <property type="entry name" value="FAS1_domain"/>
</dbReference>
<dbReference type="InterPro" id="IPR045003">
    <property type="entry name" value="FLA_A"/>
</dbReference>
<dbReference type="PANTHER" id="PTHR32077:SF3">
    <property type="entry name" value="FASCICLIN-LIKE ARABINOGALACTAN PROTEIN 7"/>
    <property type="match status" value="1"/>
</dbReference>
<feature type="transmembrane region" description="Helical" evidence="8">
    <location>
        <begin position="240"/>
        <end position="262"/>
    </location>
</feature>
<comment type="similarity">
    <text evidence="2">Belongs to the fasciclin-like AGP family.</text>
</comment>
<comment type="subcellular location">
    <subcellularLocation>
        <location evidence="1">Cell membrane</location>
        <topology evidence="1">Lipid-anchor</topology>
        <topology evidence="1">GPI-anchor</topology>
    </subcellularLocation>
</comment>
<evidence type="ECO:0000256" key="8">
    <source>
        <dbReference type="SAM" id="Phobius"/>
    </source>
</evidence>
<keyword evidence="3" id="KW-1003">Cell membrane</keyword>
<comment type="function">
    <text evidence="7">May be a cell surface adhesion protein.</text>
</comment>
<proteinExistence type="inferred from homology"/>
<evidence type="ECO:0000256" key="4">
    <source>
        <dbReference type="ARBA" id="ARBA00022622"/>
    </source>
</evidence>
<keyword evidence="8" id="KW-1133">Transmembrane helix</keyword>
<evidence type="ECO:0000259" key="10">
    <source>
        <dbReference type="PROSITE" id="PS50213"/>
    </source>
</evidence>
<protein>
    <recommendedName>
        <fullName evidence="10">FAS1 domain-containing protein</fullName>
    </recommendedName>
</protein>
<keyword evidence="5 9" id="KW-0732">Signal</keyword>
<dbReference type="Gene3D" id="2.30.180.10">
    <property type="entry name" value="FAS1 domain"/>
    <property type="match status" value="1"/>
</dbReference>
<reference evidence="11" key="2">
    <citation type="journal article" date="2022" name="Hortic Res">
        <title>The genome of Dioscorea zingiberensis sheds light on the biosynthesis, origin and evolution of the medicinally important diosgenin saponins.</title>
        <authorList>
            <person name="Li Y."/>
            <person name="Tan C."/>
            <person name="Li Z."/>
            <person name="Guo J."/>
            <person name="Li S."/>
            <person name="Chen X."/>
            <person name="Wang C."/>
            <person name="Dai X."/>
            <person name="Yang H."/>
            <person name="Song W."/>
            <person name="Hou L."/>
            <person name="Xu J."/>
            <person name="Tong Z."/>
            <person name="Xu A."/>
            <person name="Yuan X."/>
            <person name="Wang W."/>
            <person name="Yang Q."/>
            <person name="Chen L."/>
            <person name="Sun Z."/>
            <person name="Wang K."/>
            <person name="Pan B."/>
            <person name="Chen J."/>
            <person name="Bao Y."/>
            <person name="Liu F."/>
            <person name="Qi X."/>
            <person name="Gang D.R."/>
            <person name="Wen J."/>
            <person name="Li J."/>
        </authorList>
    </citation>
    <scope>NUCLEOTIDE SEQUENCE</scope>
    <source>
        <strain evidence="11">Dzin_1.0</strain>
    </source>
</reference>
<accession>A0A9D5DIC7</accession>
<keyword evidence="4" id="KW-0449">Lipoprotein</keyword>
<dbReference type="EMBL" id="JAGGNH010000001">
    <property type="protein sequence ID" value="KAJ0989752.1"/>
    <property type="molecule type" value="Genomic_DNA"/>
</dbReference>
<keyword evidence="4" id="KW-0336">GPI-anchor</keyword>
<keyword evidence="6 8" id="KW-0472">Membrane</keyword>
<evidence type="ECO:0000256" key="7">
    <source>
        <dbReference type="ARBA" id="ARBA00024686"/>
    </source>
</evidence>
<dbReference type="InterPro" id="IPR036378">
    <property type="entry name" value="FAS1_dom_sf"/>
</dbReference>
<feature type="signal peptide" evidence="9">
    <location>
        <begin position="1"/>
        <end position="30"/>
    </location>
</feature>
<dbReference type="GO" id="GO:0098552">
    <property type="term" value="C:side of membrane"/>
    <property type="evidence" value="ECO:0007669"/>
    <property type="project" value="UniProtKB-KW"/>
</dbReference>
<sequence length="263" mass="27901">MKMETMSLKMMIFAATITILILATTSPTNAQIAAAPSLSPSLAPAPAPPFVNLANLLSVAGPFQTFLNYITQTKVIQSFQNQANDTKQGLTLFVPKDSAFSSLNQSTLSNLTSDQLKSLLLFHAFPKYYSLSDFKSLTDTPLNTFAGGLYTLNLTDATGLIRVHSDWSSPKISSSVYSTYPVAVYELDQVLLPQSIFSTTPLVALAPAPAPDISPASDLAPSLSGSSPKSAESVNNESSAYAVCIGVLNYLVLAVSGGFMLML</sequence>
<evidence type="ECO:0000256" key="6">
    <source>
        <dbReference type="ARBA" id="ARBA00023136"/>
    </source>
</evidence>
<dbReference type="PROSITE" id="PS50213">
    <property type="entry name" value="FAS1"/>
    <property type="match status" value="1"/>
</dbReference>
<dbReference type="GO" id="GO:0009834">
    <property type="term" value="P:plant-type secondary cell wall biogenesis"/>
    <property type="evidence" value="ECO:0007669"/>
    <property type="project" value="TreeGrafter"/>
</dbReference>
<reference evidence="11" key="1">
    <citation type="submission" date="2021-03" db="EMBL/GenBank/DDBJ databases">
        <authorList>
            <person name="Li Z."/>
            <person name="Yang C."/>
        </authorList>
    </citation>
    <scope>NUCLEOTIDE SEQUENCE</scope>
    <source>
        <strain evidence="11">Dzin_1.0</strain>
        <tissue evidence="11">Leaf</tissue>
    </source>
</reference>
<feature type="domain" description="FAS1" evidence="10">
    <location>
        <begin position="50"/>
        <end position="191"/>
    </location>
</feature>
<keyword evidence="4" id="KW-0325">Glycoprotein</keyword>
<dbReference type="AlphaFoldDB" id="A0A9D5DIC7"/>
<feature type="chain" id="PRO_5039016820" description="FAS1 domain-containing protein" evidence="9">
    <location>
        <begin position="31"/>
        <end position="263"/>
    </location>
</feature>
<comment type="caution">
    <text evidence="11">The sequence shown here is derived from an EMBL/GenBank/DDBJ whole genome shotgun (WGS) entry which is preliminary data.</text>
</comment>
<dbReference type="Proteomes" id="UP001085076">
    <property type="component" value="Miscellaneous, Linkage group lg01"/>
</dbReference>
<evidence type="ECO:0000256" key="9">
    <source>
        <dbReference type="SAM" id="SignalP"/>
    </source>
</evidence>
<dbReference type="SMART" id="SM00554">
    <property type="entry name" value="FAS1"/>
    <property type="match status" value="1"/>
</dbReference>
<evidence type="ECO:0000256" key="3">
    <source>
        <dbReference type="ARBA" id="ARBA00022475"/>
    </source>
</evidence>
<name>A0A9D5DIC7_9LILI</name>
<organism evidence="11 12">
    <name type="scientific">Dioscorea zingiberensis</name>
    <dbReference type="NCBI Taxonomy" id="325984"/>
    <lineage>
        <taxon>Eukaryota</taxon>
        <taxon>Viridiplantae</taxon>
        <taxon>Streptophyta</taxon>
        <taxon>Embryophyta</taxon>
        <taxon>Tracheophyta</taxon>
        <taxon>Spermatophyta</taxon>
        <taxon>Magnoliopsida</taxon>
        <taxon>Liliopsida</taxon>
        <taxon>Dioscoreales</taxon>
        <taxon>Dioscoreaceae</taxon>
        <taxon>Dioscorea</taxon>
    </lineage>
</organism>
<dbReference type="GO" id="GO:0005886">
    <property type="term" value="C:plasma membrane"/>
    <property type="evidence" value="ECO:0007669"/>
    <property type="project" value="UniProtKB-SubCell"/>
</dbReference>
<gene>
    <name evidence="11" type="ORF">J5N97_008108</name>
</gene>
<dbReference type="SUPFAM" id="SSF82153">
    <property type="entry name" value="FAS1 domain"/>
    <property type="match status" value="1"/>
</dbReference>
<keyword evidence="8" id="KW-0812">Transmembrane</keyword>
<evidence type="ECO:0000256" key="5">
    <source>
        <dbReference type="ARBA" id="ARBA00022729"/>
    </source>
</evidence>
<evidence type="ECO:0000313" key="11">
    <source>
        <dbReference type="EMBL" id="KAJ0989752.1"/>
    </source>
</evidence>
<dbReference type="FunFam" id="2.30.180.10:FF:000012">
    <property type="entry name" value="Fasciclin-like arabinogalactan protein 7"/>
    <property type="match status" value="1"/>
</dbReference>
<evidence type="ECO:0000313" key="12">
    <source>
        <dbReference type="Proteomes" id="UP001085076"/>
    </source>
</evidence>
<keyword evidence="12" id="KW-1185">Reference proteome</keyword>
<dbReference type="Pfam" id="PF02469">
    <property type="entry name" value="Fasciclin"/>
    <property type="match status" value="1"/>
</dbReference>
<evidence type="ECO:0000256" key="2">
    <source>
        <dbReference type="ARBA" id="ARBA00007843"/>
    </source>
</evidence>